<dbReference type="EMBL" id="KZ821227">
    <property type="protein sequence ID" value="PYH46492.1"/>
    <property type="molecule type" value="Genomic_DNA"/>
</dbReference>
<gene>
    <name evidence="1" type="ORF">BP01DRAFT_414976</name>
</gene>
<dbReference type="SUPFAM" id="SSF53448">
    <property type="entry name" value="Nucleotide-diphospho-sugar transferases"/>
    <property type="match status" value="1"/>
</dbReference>
<dbReference type="STRING" id="1450539.A0A319AIL9"/>
<dbReference type="OrthoDB" id="2014201at2759"/>
<dbReference type="Gene3D" id="3.90.550.10">
    <property type="entry name" value="Spore Coat Polysaccharide Biosynthesis Protein SpsA, Chain A"/>
    <property type="match status" value="1"/>
</dbReference>
<dbReference type="InterPro" id="IPR050587">
    <property type="entry name" value="GNT1/Glycosyltrans_8"/>
</dbReference>
<keyword evidence="1" id="KW-0808">Transferase</keyword>
<dbReference type="Proteomes" id="UP000248349">
    <property type="component" value="Unassembled WGS sequence"/>
</dbReference>
<dbReference type="PANTHER" id="PTHR11183">
    <property type="entry name" value="GLYCOGENIN SUBFAMILY MEMBER"/>
    <property type="match status" value="1"/>
</dbReference>
<dbReference type="AlphaFoldDB" id="A0A319AIL9"/>
<sequence length="303" mass="34298">MADHPPKVWASLITNLNYLPGLLTLAHSLQQTKTAYPFVALYTTSFPAEGIAALRAREIPARLVPTVIPAAPCTYTHDPRFEEAWKKLVVFSLYEYDRVVLLDSDMLVRQNMDELMEVALDGERQVFAASHACACNPAKKPHYPREWAPSNCAFTPQHPDPDRAQHTGAAATAGVAMLNSGLLVVQPRETDFVAVQTALQDGERVRSYALADQEFLSVVFRGRWRPLPYVYNALKPMRGPQGTHGPLWRDEAVKNVHYIWAVKPWQLSQREREESQDAPTHWWWAANEARWCGEEARGVRDGW</sequence>
<evidence type="ECO:0000313" key="1">
    <source>
        <dbReference type="EMBL" id="PYH46492.1"/>
    </source>
</evidence>
<dbReference type="GeneID" id="37080328"/>
<dbReference type="GO" id="GO:0016757">
    <property type="term" value="F:glycosyltransferase activity"/>
    <property type="evidence" value="ECO:0007669"/>
    <property type="project" value="InterPro"/>
</dbReference>
<proteinExistence type="predicted"/>
<dbReference type="Pfam" id="PF01501">
    <property type="entry name" value="Glyco_transf_8"/>
    <property type="match status" value="1"/>
</dbReference>
<reference evidence="1 2" key="1">
    <citation type="submission" date="2016-12" db="EMBL/GenBank/DDBJ databases">
        <title>The genomes of Aspergillus section Nigri reveals drivers in fungal speciation.</title>
        <authorList>
            <consortium name="DOE Joint Genome Institute"/>
            <person name="Vesth T.C."/>
            <person name="Nybo J."/>
            <person name="Theobald S."/>
            <person name="Brandl J."/>
            <person name="Frisvad J.C."/>
            <person name="Nielsen K.F."/>
            <person name="Lyhne E.K."/>
            <person name="Kogle M.E."/>
            <person name="Kuo A."/>
            <person name="Riley R."/>
            <person name="Clum A."/>
            <person name="Nolan M."/>
            <person name="Lipzen A."/>
            <person name="Salamov A."/>
            <person name="Henrissat B."/>
            <person name="Wiebenga A."/>
            <person name="De Vries R.P."/>
            <person name="Grigoriev I.V."/>
            <person name="Mortensen U.H."/>
            <person name="Andersen M.R."/>
            <person name="Baker S.E."/>
        </authorList>
    </citation>
    <scope>NUCLEOTIDE SEQUENCE [LARGE SCALE GENOMIC DNA]</scope>
    <source>
        <strain evidence="1 2">JOP 1030-1</strain>
    </source>
</reference>
<organism evidence="1 2">
    <name type="scientific">Aspergillus saccharolyticus JOP 1030-1</name>
    <dbReference type="NCBI Taxonomy" id="1450539"/>
    <lineage>
        <taxon>Eukaryota</taxon>
        <taxon>Fungi</taxon>
        <taxon>Dikarya</taxon>
        <taxon>Ascomycota</taxon>
        <taxon>Pezizomycotina</taxon>
        <taxon>Eurotiomycetes</taxon>
        <taxon>Eurotiomycetidae</taxon>
        <taxon>Eurotiales</taxon>
        <taxon>Aspergillaceae</taxon>
        <taxon>Aspergillus</taxon>
        <taxon>Aspergillus subgen. Circumdati</taxon>
    </lineage>
</organism>
<dbReference type="InterPro" id="IPR029044">
    <property type="entry name" value="Nucleotide-diphossugar_trans"/>
</dbReference>
<accession>A0A319AIL9</accession>
<dbReference type="RefSeq" id="XP_025432474.1">
    <property type="nucleotide sequence ID" value="XM_025579099.1"/>
</dbReference>
<evidence type="ECO:0000313" key="2">
    <source>
        <dbReference type="Proteomes" id="UP000248349"/>
    </source>
</evidence>
<name>A0A319AIL9_9EURO</name>
<protein>
    <submittedName>
        <fullName evidence="1">Nucleotide-diphospho-sugar transferase</fullName>
    </submittedName>
</protein>
<dbReference type="InterPro" id="IPR002495">
    <property type="entry name" value="Glyco_trans_8"/>
</dbReference>
<keyword evidence="2" id="KW-1185">Reference proteome</keyword>